<dbReference type="HOGENOM" id="CLU_2125388_0_0_1"/>
<evidence type="ECO:0000313" key="3">
    <source>
        <dbReference type="Proteomes" id="UP000001514"/>
    </source>
</evidence>
<sequence length="114" mass="12762">MTRWKFLALTHSRMPLLSEMMEEEEPEKAELENKLVKTRKRCGLNTKAKEARINTKSNSAQAGLTESSGAARNASLSLSQNRSTEQALAQHRQHRTPPSCQPPAQHRSSMPPPD</sequence>
<dbReference type="AlphaFoldDB" id="D8SR28"/>
<evidence type="ECO:0000256" key="1">
    <source>
        <dbReference type="SAM" id="MobiDB-lite"/>
    </source>
</evidence>
<dbReference type="InParanoid" id="D8SR28"/>
<dbReference type="Proteomes" id="UP000001514">
    <property type="component" value="Unassembled WGS sequence"/>
</dbReference>
<organism evidence="3">
    <name type="scientific">Selaginella moellendorffii</name>
    <name type="common">Spikemoss</name>
    <dbReference type="NCBI Taxonomy" id="88036"/>
    <lineage>
        <taxon>Eukaryota</taxon>
        <taxon>Viridiplantae</taxon>
        <taxon>Streptophyta</taxon>
        <taxon>Embryophyta</taxon>
        <taxon>Tracheophyta</taxon>
        <taxon>Lycopodiopsida</taxon>
        <taxon>Selaginellales</taxon>
        <taxon>Selaginellaceae</taxon>
        <taxon>Selaginella</taxon>
    </lineage>
</organism>
<reference evidence="2 3" key="1">
    <citation type="journal article" date="2011" name="Science">
        <title>The Selaginella genome identifies genetic changes associated with the evolution of vascular plants.</title>
        <authorList>
            <person name="Banks J.A."/>
            <person name="Nishiyama T."/>
            <person name="Hasebe M."/>
            <person name="Bowman J.L."/>
            <person name="Gribskov M."/>
            <person name="dePamphilis C."/>
            <person name="Albert V.A."/>
            <person name="Aono N."/>
            <person name="Aoyama T."/>
            <person name="Ambrose B.A."/>
            <person name="Ashton N.W."/>
            <person name="Axtell M.J."/>
            <person name="Barker E."/>
            <person name="Barker M.S."/>
            <person name="Bennetzen J.L."/>
            <person name="Bonawitz N.D."/>
            <person name="Chapple C."/>
            <person name="Cheng C."/>
            <person name="Correa L.G."/>
            <person name="Dacre M."/>
            <person name="DeBarry J."/>
            <person name="Dreyer I."/>
            <person name="Elias M."/>
            <person name="Engstrom E.M."/>
            <person name="Estelle M."/>
            <person name="Feng L."/>
            <person name="Finet C."/>
            <person name="Floyd S.K."/>
            <person name="Frommer W.B."/>
            <person name="Fujita T."/>
            <person name="Gramzow L."/>
            <person name="Gutensohn M."/>
            <person name="Harholt J."/>
            <person name="Hattori M."/>
            <person name="Heyl A."/>
            <person name="Hirai T."/>
            <person name="Hiwatashi Y."/>
            <person name="Ishikawa M."/>
            <person name="Iwata M."/>
            <person name="Karol K.G."/>
            <person name="Koehler B."/>
            <person name="Kolukisaoglu U."/>
            <person name="Kubo M."/>
            <person name="Kurata T."/>
            <person name="Lalonde S."/>
            <person name="Li K."/>
            <person name="Li Y."/>
            <person name="Litt A."/>
            <person name="Lyons E."/>
            <person name="Manning G."/>
            <person name="Maruyama T."/>
            <person name="Michael T.P."/>
            <person name="Mikami K."/>
            <person name="Miyazaki S."/>
            <person name="Morinaga S."/>
            <person name="Murata T."/>
            <person name="Mueller-Roeber B."/>
            <person name="Nelson D.R."/>
            <person name="Obara M."/>
            <person name="Oguri Y."/>
            <person name="Olmstead R.G."/>
            <person name="Onodera N."/>
            <person name="Petersen B.L."/>
            <person name="Pils B."/>
            <person name="Prigge M."/>
            <person name="Rensing S.A."/>
            <person name="Riano-Pachon D.M."/>
            <person name="Roberts A.W."/>
            <person name="Sato Y."/>
            <person name="Scheller H.V."/>
            <person name="Schulz B."/>
            <person name="Schulz C."/>
            <person name="Shakirov E.V."/>
            <person name="Shibagaki N."/>
            <person name="Shinohara N."/>
            <person name="Shippen D.E."/>
            <person name="Soerensen I."/>
            <person name="Sotooka R."/>
            <person name="Sugimoto N."/>
            <person name="Sugita M."/>
            <person name="Sumikawa N."/>
            <person name="Tanurdzic M."/>
            <person name="Theissen G."/>
            <person name="Ulvskov P."/>
            <person name="Wakazuki S."/>
            <person name="Weng J.K."/>
            <person name="Willats W.W."/>
            <person name="Wipf D."/>
            <person name="Wolf P.G."/>
            <person name="Yang L."/>
            <person name="Zimmer A.D."/>
            <person name="Zhu Q."/>
            <person name="Mitros T."/>
            <person name="Hellsten U."/>
            <person name="Loque D."/>
            <person name="Otillar R."/>
            <person name="Salamov A."/>
            <person name="Schmutz J."/>
            <person name="Shapiro H."/>
            <person name="Lindquist E."/>
            <person name="Lucas S."/>
            <person name="Rokhsar D."/>
            <person name="Grigoriev I.V."/>
        </authorList>
    </citation>
    <scope>NUCLEOTIDE SEQUENCE [LARGE SCALE GENOMIC DNA]</scope>
</reference>
<feature type="region of interest" description="Disordered" evidence="1">
    <location>
        <begin position="47"/>
        <end position="114"/>
    </location>
</feature>
<dbReference type="Gramene" id="EFJ12970">
    <property type="protein sequence ID" value="EFJ12970"/>
    <property type="gene ID" value="SELMODRAFT_424805"/>
</dbReference>
<name>D8SR28_SELML</name>
<protein>
    <submittedName>
        <fullName evidence="2">Uncharacterized protein</fullName>
    </submittedName>
</protein>
<accession>D8SR28</accession>
<evidence type="ECO:0000313" key="2">
    <source>
        <dbReference type="EMBL" id="EFJ12970.1"/>
    </source>
</evidence>
<dbReference type="EMBL" id="GL377635">
    <property type="protein sequence ID" value="EFJ12970.1"/>
    <property type="molecule type" value="Genomic_DNA"/>
</dbReference>
<dbReference type="KEGG" id="smo:SELMODRAFT_424805"/>
<feature type="compositionally biased region" description="Polar residues" evidence="1">
    <location>
        <begin position="54"/>
        <end position="87"/>
    </location>
</feature>
<gene>
    <name evidence="2" type="ORF">SELMODRAFT_424805</name>
</gene>
<keyword evidence="3" id="KW-1185">Reference proteome</keyword>
<proteinExistence type="predicted"/>